<evidence type="ECO:0000256" key="5">
    <source>
        <dbReference type="ARBA" id="ARBA00022723"/>
    </source>
</evidence>
<dbReference type="KEGG" id="pxu:106120771"/>
<evidence type="ECO:0000259" key="13">
    <source>
        <dbReference type="PROSITE" id="PS52035"/>
    </source>
</evidence>
<evidence type="ECO:0000256" key="12">
    <source>
        <dbReference type="SAM" id="SignalP"/>
    </source>
</evidence>
<dbReference type="GO" id="GO:0006508">
    <property type="term" value="P:proteolysis"/>
    <property type="evidence" value="ECO:0007669"/>
    <property type="project" value="UniProtKB-KW"/>
</dbReference>
<dbReference type="SUPFAM" id="SSF54897">
    <property type="entry name" value="Protease propeptides/inhibitors"/>
    <property type="match status" value="1"/>
</dbReference>
<dbReference type="InterPro" id="IPR003146">
    <property type="entry name" value="M14A_act_pep"/>
</dbReference>
<evidence type="ECO:0000256" key="6">
    <source>
        <dbReference type="ARBA" id="ARBA00022729"/>
    </source>
</evidence>
<keyword evidence="9" id="KW-0482">Metalloprotease</keyword>
<dbReference type="GO" id="GO:0008270">
    <property type="term" value="F:zinc ion binding"/>
    <property type="evidence" value="ECO:0007669"/>
    <property type="project" value="InterPro"/>
</dbReference>
<dbReference type="PANTHER" id="PTHR11705">
    <property type="entry name" value="PROTEASE FAMILY M14 CARBOXYPEPTIDASE A,B"/>
    <property type="match status" value="1"/>
</dbReference>
<evidence type="ECO:0000256" key="9">
    <source>
        <dbReference type="ARBA" id="ARBA00023049"/>
    </source>
</evidence>
<dbReference type="InterPro" id="IPR000834">
    <property type="entry name" value="Peptidase_M14"/>
</dbReference>
<name>A0A194Q4D5_PAPXU</name>
<evidence type="ECO:0000313" key="15">
    <source>
        <dbReference type="Proteomes" id="UP000053268"/>
    </source>
</evidence>
<dbReference type="PANTHER" id="PTHR11705:SF140">
    <property type="entry name" value="FI02848P-RELATED"/>
    <property type="match status" value="1"/>
</dbReference>
<dbReference type="PROSITE" id="PS52035">
    <property type="entry name" value="PEPTIDASE_M14"/>
    <property type="match status" value="1"/>
</dbReference>
<dbReference type="GO" id="GO:0005615">
    <property type="term" value="C:extracellular space"/>
    <property type="evidence" value="ECO:0007669"/>
    <property type="project" value="TreeGrafter"/>
</dbReference>
<dbReference type="PRINTS" id="PR00765">
    <property type="entry name" value="CRBOXYPTASEA"/>
</dbReference>
<dbReference type="Proteomes" id="UP000053268">
    <property type="component" value="Unassembled WGS sequence"/>
</dbReference>
<organism evidence="14 15">
    <name type="scientific">Papilio xuthus</name>
    <name type="common">Asian swallowtail butterfly</name>
    <dbReference type="NCBI Taxonomy" id="66420"/>
    <lineage>
        <taxon>Eukaryota</taxon>
        <taxon>Metazoa</taxon>
        <taxon>Ecdysozoa</taxon>
        <taxon>Arthropoda</taxon>
        <taxon>Hexapoda</taxon>
        <taxon>Insecta</taxon>
        <taxon>Pterygota</taxon>
        <taxon>Neoptera</taxon>
        <taxon>Endopterygota</taxon>
        <taxon>Lepidoptera</taxon>
        <taxon>Glossata</taxon>
        <taxon>Ditrysia</taxon>
        <taxon>Papilionoidea</taxon>
        <taxon>Papilionidae</taxon>
        <taxon>Papilioninae</taxon>
        <taxon>Papilio</taxon>
    </lineage>
</organism>
<feature type="chain" id="PRO_5044554420" evidence="12">
    <location>
        <begin position="18"/>
        <end position="428"/>
    </location>
</feature>
<evidence type="ECO:0000256" key="7">
    <source>
        <dbReference type="ARBA" id="ARBA00022801"/>
    </source>
</evidence>
<keyword evidence="7" id="KW-0378">Hydrolase</keyword>
<evidence type="ECO:0000256" key="4">
    <source>
        <dbReference type="ARBA" id="ARBA00022670"/>
    </source>
</evidence>
<keyword evidence="8" id="KW-0862">Zinc</keyword>
<dbReference type="SMART" id="SM00631">
    <property type="entry name" value="Zn_pept"/>
    <property type="match status" value="1"/>
</dbReference>
<dbReference type="GeneID" id="106120771"/>
<proteinExistence type="inferred from homology"/>
<feature type="domain" description="Peptidase M14" evidence="13">
    <location>
        <begin position="121"/>
        <end position="421"/>
    </location>
</feature>
<dbReference type="Proteomes" id="UP000694872">
    <property type="component" value="Unplaced"/>
</dbReference>
<evidence type="ECO:0000256" key="1">
    <source>
        <dbReference type="ARBA" id="ARBA00001947"/>
    </source>
</evidence>
<evidence type="ECO:0000313" key="16">
    <source>
        <dbReference type="RefSeq" id="XP_013171652.1"/>
    </source>
</evidence>
<protein>
    <submittedName>
        <fullName evidence="14">Carboxypeptidase A2</fullName>
    </submittedName>
    <submittedName>
        <fullName evidence="16">Carboxypeptidase B-like</fullName>
    </submittedName>
</protein>
<keyword evidence="10" id="KW-1015">Disulfide bond</keyword>
<evidence type="ECO:0000256" key="10">
    <source>
        <dbReference type="ARBA" id="ARBA00023157"/>
    </source>
</evidence>
<dbReference type="AlphaFoldDB" id="A0A194Q4D5"/>
<dbReference type="Gene3D" id="3.40.630.10">
    <property type="entry name" value="Zn peptidases"/>
    <property type="match status" value="1"/>
</dbReference>
<keyword evidence="15" id="KW-1185">Reference proteome</keyword>
<dbReference type="RefSeq" id="XP_013171652.1">
    <property type="nucleotide sequence ID" value="XM_013316198.1"/>
</dbReference>
<dbReference type="OrthoDB" id="3626597at2759"/>
<sequence length="428" mass="47943">MYKFAFLLALSIGLALAKHEEYDGSVVYQVKVANVEQAEQVYALENKLGLDMWSYAAPSRPGLVLVPGPMRQRFQTEVAALGAQYELQIGNVREAIELEEKLLASAASRNSSRSGRLTLDKIYRYAEVNAYLDELAEKYETVTVESAGKSFENRDIKYLKISTTNFEDLSKPVVLVQSMLHAREWVTLPATLYAIEKLVVDITDRDLVDKIDWIIIPIANPDGYEFSHTNTRFWRKNRSTGHMIGNLCQGVDLNRNFDFNFGSLSSSNPCSETFHGPGPFSEPESLAIRNIVLGNMNRIELFLDIHSFGSLILFGYGNGDLPANALTLNVVGVRMAQAIDAVKWESKPNYRVGNVAMILYRVSGSAPDYVQAIGIPLSYTYELPAYRNQNNSINGFLVDPDFIEQAGVETWEGIKTGAQWVLQNTRRK</sequence>
<dbReference type="Pfam" id="PF00246">
    <property type="entry name" value="Peptidase_M14"/>
    <property type="match status" value="1"/>
</dbReference>
<dbReference type="EMBL" id="KQ459585">
    <property type="protein sequence ID" value="KPI98270.1"/>
    <property type="molecule type" value="Genomic_DNA"/>
</dbReference>
<dbReference type="FunFam" id="3.40.630.10:FF:000084">
    <property type="entry name" value="Carboxypeptidase B2"/>
    <property type="match status" value="1"/>
</dbReference>
<keyword evidence="3 14" id="KW-0121">Carboxypeptidase</keyword>
<dbReference type="InterPro" id="IPR036990">
    <property type="entry name" value="M14A-like_propep"/>
</dbReference>
<keyword evidence="5" id="KW-0479">Metal-binding</keyword>
<keyword evidence="4" id="KW-0645">Protease</keyword>
<feature type="active site" description="Proton donor/acceptor" evidence="11">
    <location>
        <position position="382"/>
    </location>
</feature>
<dbReference type="Pfam" id="PF02244">
    <property type="entry name" value="Propep_M14"/>
    <property type="match status" value="1"/>
</dbReference>
<keyword evidence="6 12" id="KW-0732">Signal</keyword>
<evidence type="ECO:0000256" key="2">
    <source>
        <dbReference type="ARBA" id="ARBA00005988"/>
    </source>
</evidence>
<comment type="cofactor">
    <cofactor evidence="1">
        <name>Zn(2+)</name>
        <dbReference type="ChEBI" id="CHEBI:29105"/>
    </cofactor>
</comment>
<reference evidence="16" key="2">
    <citation type="submission" date="2025-04" db="UniProtKB">
        <authorList>
            <consortium name="RefSeq"/>
        </authorList>
    </citation>
    <scope>IDENTIFICATION</scope>
</reference>
<comment type="similarity">
    <text evidence="2 11">Belongs to the peptidase M14 family.</text>
</comment>
<accession>A0A194Q4D5</accession>
<feature type="signal peptide" evidence="12">
    <location>
        <begin position="1"/>
        <end position="17"/>
    </location>
</feature>
<evidence type="ECO:0000256" key="11">
    <source>
        <dbReference type="PROSITE-ProRule" id="PRU01379"/>
    </source>
</evidence>
<evidence type="ECO:0000256" key="3">
    <source>
        <dbReference type="ARBA" id="ARBA00022645"/>
    </source>
</evidence>
<dbReference type="GO" id="GO:0004181">
    <property type="term" value="F:metallocarboxypeptidase activity"/>
    <property type="evidence" value="ECO:0007669"/>
    <property type="project" value="InterPro"/>
</dbReference>
<evidence type="ECO:0000313" key="14">
    <source>
        <dbReference type="EMBL" id="KPI98270.1"/>
    </source>
</evidence>
<evidence type="ECO:0000256" key="8">
    <source>
        <dbReference type="ARBA" id="ARBA00022833"/>
    </source>
</evidence>
<gene>
    <name evidence="16" type="primary">LOC106120771</name>
    <name evidence="14" type="ORF">RR46_09486</name>
</gene>
<reference evidence="14 15" key="1">
    <citation type="journal article" date="2015" name="Nat. Commun.">
        <title>Outbred genome sequencing and CRISPR/Cas9 gene editing in butterflies.</title>
        <authorList>
            <person name="Li X."/>
            <person name="Fan D."/>
            <person name="Zhang W."/>
            <person name="Liu G."/>
            <person name="Zhang L."/>
            <person name="Zhao L."/>
            <person name="Fang X."/>
            <person name="Chen L."/>
            <person name="Dong Y."/>
            <person name="Chen Y."/>
            <person name="Ding Y."/>
            <person name="Zhao R."/>
            <person name="Feng M."/>
            <person name="Zhu Y."/>
            <person name="Feng Y."/>
            <person name="Jiang X."/>
            <person name="Zhu D."/>
            <person name="Xiang H."/>
            <person name="Feng X."/>
            <person name="Li S."/>
            <person name="Wang J."/>
            <person name="Zhang G."/>
            <person name="Kronforst M.R."/>
            <person name="Wang W."/>
        </authorList>
    </citation>
    <scope>NUCLEOTIDE SEQUENCE [LARGE SCALE GENOMIC DNA]</scope>
    <source>
        <strain evidence="14">Ya'a_city_454_Px</strain>
        <tissue evidence="14">Whole body</tissue>
    </source>
</reference>
<dbReference type="Gene3D" id="3.30.70.340">
    <property type="entry name" value="Metallocarboxypeptidase-like"/>
    <property type="match status" value="1"/>
</dbReference>
<dbReference type="SUPFAM" id="SSF53187">
    <property type="entry name" value="Zn-dependent exopeptidases"/>
    <property type="match status" value="1"/>
</dbReference>